<evidence type="ECO:0000256" key="2">
    <source>
        <dbReference type="SAM" id="MobiDB-lite"/>
    </source>
</evidence>
<sequence length="95" mass="11022">MLTIGNHDVIFREHNHHRRTKRTPYPDPTDPKLKHREIPKSVLEDLLLDAETALPEKECLLNNLVELLKQAEDELVSKRGNVPLSEYKEHCGIYA</sequence>
<gene>
    <name evidence="3" type="ORF">ODALV1_LOCUS14487</name>
</gene>
<evidence type="ECO:0000313" key="3">
    <source>
        <dbReference type="EMBL" id="CAL8110851.1"/>
    </source>
</evidence>
<feature type="region of interest" description="Disordered" evidence="2">
    <location>
        <begin position="13"/>
        <end position="34"/>
    </location>
</feature>
<evidence type="ECO:0000256" key="1">
    <source>
        <dbReference type="SAM" id="Coils"/>
    </source>
</evidence>
<name>A0ABP1QS55_9HEXA</name>
<keyword evidence="1" id="KW-0175">Coiled coil</keyword>
<comment type="caution">
    <text evidence="3">The sequence shown here is derived from an EMBL/GenBank/DDBJ whole genome shotgun (WGS) entry which is preliminary data.</text>
</comment>
<dbReference type="Proteomes" id="UP001642540">
    <property type="component" value="Unassembled WGS sequence"/>
</dbReference>
<proteinExistence type="predicted"/>
<evidence type="ECO:0000313" key="4">
    <source>
        <dbReference type="Proteomes" id="UP001642540"/>
    </source>
</evidence>
<accession>A0ABP1QS55</accession>
<keyword evidence="4" id="KW-1185">Reference proteome</keyword>
<feature type="coiled-coil region" evidence="1">
    <location>
        <begin position="54"/>
        <end position="81"/>
    </location>
</feature>
<dbReference type="EMBL" id="CAXLJM020000046">
    <property type="protein sequence ID" value="CAL8110851.1"/>
    <property type="molecule type" value="Genomic_DNA"/>
</dbReference>
<organism evidence="3 4">
    <name type="scientific">Orchesella dallaii</name>
    <dbReference type="NCBI Taxonomy" id="48710"/>
    <lineage>
        <taxon>Eukaryota</taxon>
        <taxon>Metazoa</taxon>
        <taxon>Ecdysozoa</taxon>
        <taxon>Arthropoda</taxon>
        <taxon>Hexapoda</taxon>
        <taxon>Collembola</taxon>
        <taxon>Entomobryomorpha</taxon>
        <taxon>Entomobryoidea</taxon>
        <taxon>Orchesellidae</taxon>
        <taxon>Orchesellinae</taxon>
        <taxon>Orchesella</taxon>
    </lineage>
</organism>
<reference evidence="3 4" key="1">
    <citation type="submission" date="2024-08" db="EMBL/GenBank/DDBJ databases">
        <authorList>
            <person name="Cucini C."/>
            <person name="Frati F."/>
        </authorList>
    </citation>
    <scope>NUCLEOTIDE SEQUENCE [LARGE SCALE GENOMIC DNA]</scope>
</reference>
<protein>
    <submittedName>
        <fullName evidence="3">Uncharacterized protein</fullName>
    </submittedName>
</protein>